<gene>
    <name evidence="4" type="ORF">CWS31_015685</name>
</gene>
<comment type="caution">
    <text evidence="4">The sequence shown here is derived from an EMBL/GenBank/DDBJ whole genome shotgun (WGS) entry which is preliminary data.</text>
</comment>
<dbReference type="InterPro" id="IPR020084">
    <property type="entry name" value="NUDIX_hydrolase_CS"/>
</dbReference>
<evidence type="ECO:0000313" key="5">
    <source>
        <dbReference type="Proteomes" id="UP000815846"/>
    </source>
</evidence>
<proteinExistence type="predicted"/>
<reference evidence="4 5" key="1">
    <citation type="submission" date="2019-08" db="EMBL/GenBank/DDBJ databases">
        <title>Microbe sample from Colwellia echini.</title>
        <authorList>
            <person name="Christiansen L."/>
            <person name="Pathiraja D."/>
            <person name="Schultz-Johansen M."/>
            <person name="Choi I.-G."/>
            <person name="Stougaard P."/>
        </authorList>
    </citation>
    <scope>NUCLEOTIDE SEQUENCE [LARGE SCALE GENOMIC DNA]</scope>
    <source>
        <strain evidence="4 5">A3</strain>
    </source>
</reference>
<name>A0ABY3MT92_9GAMM</name>
<dbReference type="RefSeq" id="WP_101342945.1">
    <property type="nucleotide sequence ID" value="NZ_PJAI02000026.1"/>
</dbReference>
<protein>
    <submittedName>
        <fullName evidence="4">NUDIX domain-containing protein</fullName>
    </submittedName>
</protein>
<feature type="domain" description="Nudix hydrolase" evidence="3">
    <location>
        <begin position="20"/>
        <end position="155"/>
    </location>
</feature>
<evidence type="ECO:0000256" key="2">
    <source>
        <dbReference type="ARBA" id="ARBA00022801"/>
    </source>
</evidence>
<dbReference type="InterPro" id="IPR000086">
    <property type="entry name" value="NUDIX_hydrolase_dom"/>
</dbReference>
<dbReference type="Gene3D" id="3.90.79.10">
    <property type="entry name" value="Nucleoside Triphosphate Pyrophosphohydrolase"/>
    <property type="match status" value="1"/>
</dbReference>
<dbReference type="InterPro" id="IPR015797">
    <property type="entry name" value="NUDIX_hydrolase-like_dom_sf"/>
</dbReference>
<evidence type="ECO:0000259" key="3">
    <source>
        <dbReference type="PROSITE" id="PS51462"/>
    </source>
</evidence>
<dbReference type="SUPFAM" id="SSF55811">
    <property type="entry name" value="Nudix"/>
    <property type="match status" value="1"/>
</dbReference>
<dbReference type="CDD" id="cd02883">
    <property type="entry name" value="NUDIX_Hydrolase"/>
    <property type="match status" value="1"/>
</dbReference>
<dbReference type="EMBL" id="PJAI02000026">
    <property type="protein sequence ID" value="TYK64409.1"/>
    <property type="molecule type" value="Genomic_DNA"/>
</dbReference>
<accession>A0ABY3MT92</accession>
<dbReference type="PROSITE" id="PS00893">
    <property type="entry name" value="NUDIX_BOX"/>
    <property type="match status" value="1"/>
</dbReference>
<evidence type="ECO:0000313" key="4">
    <source>
        <dbReference type="EMBL" id="TYK64409.1"/>
    </source>
</evidence>
<organism evidence="4 5">
    <name type="scientific">Colwellia echini</name>
    <dbReference type="NCBI Taxonomy" id="1982103"/>
    <lineage>
        <taxon>Bacteria</taxon>
        <taxon>Pseudomonadati</taxon>
        <taxon>Pseudomonadota</taxon>
        <taxon>Gammaproteobacteria</taxon>
        <taxon>Alteromonadales</taxon>
        <taxon>Colwelliaceae</taxon>
        <taxon>Colwellia</taxon>
    </lineage>
</organism>
<dbReference type="PROSITE" id="PS51462">
    <property type="entry name" value="NUDIX"/>
    <property type="match status" value="1"/>
</dbReference>
<evidence type="ECO:0000256" key="1">
    <source>
        <dbReference type="ARBA" id="ARBA00001946"/>
    </source>
</evidence>
<dbReference type="PANTHER" id="PTHR43046:SF15">
    <property type="entry name" value="MUTT_NUDIX FAMILY PROTEIN"/>
    <property type="match status" value="1"/>
</dbReference>
<keyword evidence="2" id="KW-0378">Hydrolase</keyword>
<comment type="cofactor">
    <cofactor evidence="1">
        <name>Mg(2+)</name>
        <dbReference type="ChEBI" id="CHEBI:18420"/>
    </cofactor>
</comment>
<dbReference type="Proteomes" id="UP000815846">
    <property type="component" value="Unassembled WGS sequence"/>
</dbReference>
<keyword evidence="5" id="KW-1185">Reference proteome</keyword>
<sequence>MHLLKSTIHPDITDLSASTFTRNATRAIILKGEDILLLYTKRYHDYSLPGGGIDDGESNVDGLIRELKEETGAHNVDNIQPFGRYEEYRPWYKPDFDIVQMQSYCYTCTIDDVLKEPELEAHEINNGMHPVWMNIHEAISHNEETIAKSAKKGLSIERETFLLKLIVKELLD</sequence>
<dbReference type="Pfam" id="PF00293">
    <property type="entry name" value="NUDIX"/>
    <property type="match status" value="1"/>
</dbReference>
<dbReference type="PANTHER" id="PTHR43046">
    <property type="entry name" value="GDP-MANNOSE MANNOSYL HYDROLASE"/>
    <property type="match status" value="1"/>
</dbReference>